<dbReference type="Proteomes" id="UP000269331">
    <property type="component" value="Chromosome"/>
</dbReference>
<dbReference type="GeneID" id="52229389"/>
<dbReference type="InterPro" id="IPR009677">
    <property type="entry name" value="DUF1266"/>
</dbReference>
<dbReference type="Pfam" id="PF06889">
    <property type="entry name" value="DUF1266"/>
    <property type="match status" value="1"/>
</dbReference>
<keyword evidence="1" id="KW-1133">Transmembrane helix</keyword>
<keyword evidence="1" id="KW-0472">Membrane</keyword>
<dbReference type="AlphaFoldDB" id="A0A2Z5U388"/>
<feature type="transmembrane region" description="Helical" evidence="1">
    <location>
        <begin position="99"/>
        <end position="119"/>
    </location>
</feature>
<dbReference type="EMBL" id="AP018400">
    <property type="protein sequence ID" value="BBA92438.1"/>
    <property type="molecule type" value="Genomic_DNA"/>
</dbReference>
<feature type="domain" description="DUF1266" evidence="2">
    <location>
        <begin position="235"/>
        <end position="395"/>
    </location>
</feature>
<feature type="transmembrane region" description="Helical" evidence="1">
    <location>
        <begin position="161"/>
        <end position="182"/>
    </location>
</feature>
<keyword evidence="1" id="KW-0812">Transmembrane</keyword>
<evidence type="ECO:0000259" key="2">
    <source>
        <dbReference type="Pfam" id="PF06889"/>
    </source>
</evidence>
<organism evidence="3 4">
    <name type="scientific">Streptococcus ruminantium</name>
    <dbReference type="NCBI Taxonomy" id="1917441"/>
    <lineage>
        <taxon>Bacteria</taxon>
        <taxon>Bacillati</taxon>
        <taxon>Bacillota</taxon>
        <taxon>Bacilli</taxon>
        <taxon>Lactobacillales</taxon>
        <taxon>Streptococcaceae</taxon>
        <taxon>Streptococcus</taxon>
    </lineage>
</organism>
<dbReference type="OrthoDB" id="6820768at2"/>
<sequence>MKNHFRGTVSPWTIRKVNKWLAFLGSLSGFIIATIALYLFAIWGYANNRLVLLALLPLTGTVWFSTFDKKQSRSSSSDDYWDFGKAEKKKSKFDKVDPSIDWFGAVVSIVFAYLSIYLSEVLVLVHAYQKAGWQNGFFSLFTGIFTNILRMDEASKYLWKHWIGLTIVLMVVIVGLSFHYIYMRMNVTPGRKLTDAEKAKLAYGAVLFTRNGLSYDYLLGYLPTGRIKAKEAKEMLARDWDIHNKNDVLQIVNDLLDKNSIIGDLDQLLQNIRDGQADVEDQAIYDDIISNLMAHYQYTDKELEKVQTLGAWNSDRLVNLVRYAYAARYISEKEMWDMVDQAIIYAKHRYGTWREYFAAVILGRSLGWGGDFESNRIVAMKLLNNPNSIYKQYPF</sequence>
<feature type="transmembrane region" description="Helical" evidence="1">
    <location>
        <begin position="131"/>
        <end position="149"/>
    </location>
</feature>
<accession>A0A2Z5U388</accession>
<dbReference type="RefSeq" id="WP_120171598.1">
    <property type="nucleotide sequence ID" value="NZ_AP018400.1"/>
</dbReference>
<gene>
    <name evidence="3" type="ORF">SR187_4150</name>
</gene>
<protein>
    <submittedName>
        <fullName evidence="3">DUF1266 domain-containing protein</fullName>
    </submittedName>
</protein>
<reference evidence="3 4" key="1">
    <citation type="journal article" date="2018" name="Genome Biol. Evol.">
        <title>Complete Genome Sequence of Streptococcus ruminantium sp. nov. GUT-187T (=DSM 104980T =JCM 31869T), the Type Strain of S. ruminantium, and Comparison with Genome Sequences of Streptococcus suis Strains.</title>
        <authorList>
            <person name="Tohya M."/>
            <person name="Sekizaki T."/>
            <person name="Miyoshi-Akiyama T."/>
        </authorList>
    </citation>
    <scope>NUCLEOTIDE SEQUENCE [LARGE SCALE GENOMIC DNA]</scope>
    <source>
        <strain evidence="3 4">GUT187T</strain>
    </source>
</reference>
<proteinExistence type="predicted"/>
<evidence type="ECO:0000313" key="3">
    <source>
        <dbReference type="EMBL" id="BBA92438.1"/>
    </source>
</evidence>
<feature type="transmembrane region" description="Helical" evidence="1">
    <location>
        <begin position="50"/>
        <end position="67"/>
    </location>
</feature>
<evidence type="ECO:0000256" key="1">
    <source>
        <dbReference type="SAM" id="Phobius"/>
    </source>
</evidence>
<dbReference type="KEGG" id="srq:SR187_4150"/>
<evidence type="ECO:0000313" key="4">
    <source>
        <dbReference type="Proteomes" id="UP000269331"/>
    </source>
</evidence>
<feature type="transmembrane region" description="Helical" evidence="1">
    <location>
        <begin position="20"/>
        <end position="44"/>
    </location>
</feature>
<name>A0A2Z5U388_9STRE</name>